<dbReference type="Gene3D" id="1.10.287.950">
    <property type="entry name" value="Methyl-accepting chemotaxis protein"/>
    <property type="match status" value="1"/>
</dbReference>
<dbReference type="PATRIC" id="fig|1365250.3.peg.1037"/>
<dbReference type="EMBL" id="AUYB01000082">
    <property type="protein sequence ID" value="KZN42615.1"/>
    <property type="molecule type" value="Genomic_DNA"/>
</dbReference>
<dbReference type="STRING" id="43657.S4054249_05715"/>
<dbReference type="InterPro" id="IPR024478">
    <property type="entry name" value="HlyB_4HB_MCP"/>
</dbReference>
<feature type="coiled-coil region" evidence="5">
    <location>
        <begin position="449"/>
        <end position="497"/>
    </location>
</feature>
<feature type="compositionally biased region" description="Polar residues" evidence="6">
    <location>
        <begin position="415"/>
        <end position="430"/>
    </location>
</feature>
<evidence type="ECO:0000256" key="7">
    <source>
        <dbReference type="SAM" id="Phobius"/>
    </source>
</evidence>
<comment type="subcellular location">
    <subcellularLocation>
        <location evidence="1">Membrane</location>
    </subcellularLocation>
</comment>
<feature type="domain" description="HAMP" evidence="9">
    <location>
        <begin position="342"/>
        <end position="394"/>
    </location>
</feature>
<evidence type="ECO:0000256" key="6">
    <source>
        <dbReference type="SAM" id="MobiDB-lite"/>
    </source>
</evidence>
<dbReference type="RefSeq" id="WP_063364768.1">
    <property type="nucleotide sequence ID" value="NZ_AQHB01000014.1"/>
</dbReference>
<dbReference type="PANTHER" id="PTHR32089">
    <property type="entry name" value="METHYL-ACCEPTING CHEMOTAXIS PROTEIN MCPB"/>
    <property type="match status" value="1"/>
</dbReference>
<dbReference type="SMART" id="SM00283">
    <property type="entry name" value="MA"/>
    <property type="match status" value="1"/>
</dbReference>
<dbReference type="AlphaFoldDB" id="A0A166YGV9"/>
<dbReference type="GeneID" id="57361004"/>
<feature type="coiled-coil region" evidence="5">
    <location>
        <begin position="265"/>
        <end position="292"/>
    </location>
</feature>
<evidence type="ECO:0000259" key="9">
    <source>
        <dbReference type="PROSITE" id="PS50885"/>
    </source>
</evidence>
<keyword evidence="5" id="KW-0175">Coiled coil</keyword>
<dbReference type="InterPro" id="IPR003660">
    <property type="entry name" value="HAMP_dom"/>
</dbReference>
<evidence type="ECO:0000259" key="8">
    <source>
        <dbReference type="PROSITE" id="PS50111"/>
    </source>
</evidence>
<dbReference type="InterPro" id="IPR004090">
    <property type="entry name" value="Chemotax_Me-accpt_rcpt"/>
</dbReference>
<organism evidence="10 11">
    <name type="scientific">Pseudoalteromonas luteoviolacea DSM 6061</name>
    <dbReference type="NCBI Taxonomy" id="1365250"/>
    <lineage>
        <taxon>Bacteria</taxon>
        <taxon>Pseudomonadati</taxon>
        <taxon>Pseudomonadota</taxon>
        <taxon>Gammaproteobacteria</taxon>
        <taxon>Alteromonadales</taxon>
        <taxon>Pseudoalteromonadaceae</taxon>
        <taxon>Pseudoalteromonas</taxon>
    </lineage>
</organism>
<dbReference type="InterPro" id="IPR004089">
    <property type="entry name" value="MCPsignal_dom"/>
</dbReference>
<dbReference type="FunFam" id="1.10.287.950:FF:000001">
    <property type="entry name" value="Methyl-accepting chemotaxis sensory transducer"/>
    <property type="match status" value="1"/>
</dbReference>
<dbReference type="GO" id="GO:0004888">
    <property type="term" value="F:transmembrane signaling receptor activity"/>
    <property type="evidence" value="ECO:0007669"/>
    <property type="project" value="InterPro"/>
</dbReference>
<dbReference type="GO" id="GO:0006935">
    <property type="term" value="P:chemotaxis"/>
    <property type="evidence" value="ECO:0007669"/>
    <property type="project" value="InterPro"/>
</dbReference>
<dbReference type="CDD" id="cd11386">
    <property type="entry name" value="MCP_signal"/>
    <property type="match status" value="1"/>
</dbReference>
<reference evidence="10 11" key="1">
    <citation type="submission" date="2013-07" db="EMBL/GenBank/DDBJ databases">
        <title>Comparative Genomic and Metabolomic Analysis of Twelve Strains of Pseudoalteromonas luteoviolacea.</title>
        <authorList>
            <person name="Vynne N.G."/>
            <person name="Mansson M."/>
            <person name="Gram L."/>
        </authorList>
    </citation>
    <scope>NUCLEOTIDE SEQUENCE [LARGE SCALE GENOMIC DNA]</scope>
    <source>
        <strain evidence="10 11">DSM 6061</strain>
    </source>
</reference>
<dbReference type="PANTHER" id="PTHR32089:SF70">
    <property type="entry name" value="ENERGY TAXIS MODULATING METHYL ACCEPTING SENSORY TRANSDUCER"/>
    <property type="match status" value="1"/>
</dbReference>
<feature type="domain" description="Methyl-accepting transducer" evidence="8">
    <location>
        <begin position="399"/>
        <end position="635"/>
    </location>
</feature>
<name>A0A166YGV9_9GAMM</name>
<dbReference type="CDD" id="cd06225">
    <property type="entry name" value="HAMP"/>
    <property type="match status" value="1"/>
</dbReference>
<dbReference type="PROSITE" id="PS50885">
    <property type="entry name" value="HAMP"/>
    <property type="match status" value="1"/>
</dbReference>
<evidence type="ECO:0000256" key="3">
    <source>
        <dbReference type="ARBA" id="ARBA00029447"/>
    </source>
</evidence>
<dbReference type="SMART" id="SM00304">
    <property type="entry name" value="HAMP"/>
    <property type="match status" value="1"/>
</dbReference>
<feature type="region of interest" description="Disordered" evidence="6">
    <location>
        <begin position="415"/>
        <end position="449"/>
    </location>
</feature>
<feature type="compositionally biased region" description="Low complexity" evidence="6">
    <location>
        <begin position="431"/>
        <end position="442"/>
    </location>
</feature>
<keyword evidence="11" id="KW-1185">Reference proteome</keyword>
<proteinExistence type="inferred from homology"/>
<sequence>MNLTVSQRIWGGFIIITLLLLSIGGNSLLRIANIDSSTQLVNTLSLPALDRSAALQIEFTQMSKLAQASFYTQSTGDLNSLKTAFNERQQAFERSYSDLDNTVSDEPTLSSSSKEVRASFQTFSGSVESLFQDKALELSLNKQLKTQLEEAEIAADDAATVVVDILDLEGFESINQRAYQAANKLENSFSSLATSSADMLTIDERSTLDIVKKEQSYVFEDIDRNIELMRATVAELDEDLLNDLDTYYQTLSDQLQGSNSIPNNRERLINARENTKNELNVAEQATAKALKQLGNLVSQSKQLAFEIQNEVNQDVSSANIATWTGMIAAALLAIGIAYVTVSRITKPLAEVNRVLDIVAKGDMTHSLDASAKDEFGELAQSCNTLIESLKDLIAGIVSRSTQLAAASEQTSAITSESSHAIKSQQSQVEQAATATTEMSSTAHGVSNSAHQALEEIKNADQEAERVKGISHDNKRTIEQLAHEVEEVSSVINKLHQDSSAIGGILDVIRGIAEQTNLLALNAAIEAARAGEQGRGFAVVADEVRSLASKTQESTQEIQSMIESLQSGAEEAVSAMSKGQQQAESCVAQSDIANEALNSITDAVSRAHDVSEEIATAANEQQQVSQEISERLESIVTIAEQTAEGANQTSISSSEVAKLAEELRQSVSQFRV</sequence>
<dbReference type="PROSITE" id="PS50111">
    <property type="entry name" value="CHEMOTAXIS_TRANSDUC_2"/>
    <property type="match status" value="1"/>
</dbReference>
<evidence type="ECO:0000256" key="1">
    <source>
        <dbReference type="ARBA" id="ARBA00004370"/>
    </source>
</evidence>
<keyword evidence="7" id="KW-0812">Transmembrane</keyword>
<evidence type="ECO:0000256" key="2">
    <source>
        <dbReference type="ARBA" id="ARBA00023224"/>
    </source>
</evidence>
<dbReference type="GO" id="GO:0007165">
    <property type="term" value="P:signal transduction"/>
    <property type="evidence" value="ECO:0007669"/>
    <property type="project" value="UniProtKB-KW"/>
</dbReference>
<accession>A0A166YGV9</accession>
<keyword evidence="7" id="KW-0472">Membrane</keyword>
<evidence type="ECO:0000256" key="5">
    <source>
        <dbReference type="SAM" id="Coils"/>
    </source>
</evidence>
<dbReference type="GO" id="GO:0016020">
    <property type="term" value="C:membrane"/>
    <property type="evidence" value="ECO:0007669"/>
    <property type="project" value="UniProtKB-SubCell"/>
</dbReference>
<dbReference type="Pfam" id="PF00672">
    <property type="entry name" value="HAMP"/>
    <property type="match status" value="1"/>
</dbReference>
<evidence type="ECO:0000313" key="10">
    <source>
        <dbReference type="EMBL" id="KZN42615.1"/>
    </source>
</evidence>
<evidence type="ECO:0000313" key="11">
    <source>
        <dbReference type="Proteomes" id="UP000076643"/>
    </source>
</evidence>
<dbReference type="SUPFAM" id="SSF58104">
    <property type="entry name" value="Methyl-accepting chemotaxis protein (MCP) signaling domain"/>
    <property type="match status" value="1"/>
</dbReference>
<feature type="transmembrane region" description="Helical" evidence="7">
    <location>
        <begin position="320"/>
        <end position="341"/>
    </location>
</feature>
<dbReference type="Pfam" id="PF00015">
    <property type="entry name" value="MCPsignal"/>
    <property type="match status" value="1"/>
</dbReference>
<keyword evidence="2 4" id="KW-0807">Transducer</keyword>
<dbReference type="Proteomes" id="UP000076643">
    <property type="component" value="Unassembled WGS sequence"/>
</dbReference>
<gene>
    <name evidence="10" type="ORF">N475_09805</name>
</gene>
<comment type="similarity">
    <text evidence="3">Belongs to the methyl-accepting chemotaxis (MCP) protein family.</text>
</comment>
<protein>
    <submittedName>
        <fullName evidence="10">Methyl-accepting chemotaxis protein</fullName>
    </submittedName>
</protein>
<evidence type="ECO:0000256" key="4">
    <source>
        <dbReference type="PROSITE-ProRule" id="PRU00284"/>
    </source>
</evidence>
<comment type="caution">
    <text evidence="10">The sequence shown here is derived from an EMBL/GenBank/DDBJ whole genome shotgun (WGS) entry which is preliminary data.</text>
</comment>
<feature type="transmembrane region" description="Helical" evidence="7">
    <location>
        <begin position="9"/>
        <end position="29"/>
    </location>
</feature>
<dbReference type="PRINTS" id="PR00260">
    <property type="entry name" value="CHEMTRNSDUCR"/>
</dbReference>
<dbReference type="Pfam" id="PF12729">
    <property type="entry name" value="4HB_MCP_1"/>
    <property type="match status" value="1"/>
</dbReference>
<keyword evidence="7" id="KW-1133">Transmembrane helix</keyword>